<evidence type="ECO:0000313" key="2">
    <source>
        <dbReference type="EMBL" id="MBF4764586.1"/>
    </source>
</evidence>
<name>A0A930VHC6_9ACTN</name>
<proteinExistence type="predicted"/>
<dbReference type="AlphaFoldDB" id="A0A930VHC6"/>
<evidence type="ECO:0000313" key="3">
    <source>
        <dbReference type="Proteomes" id="UP000640489"/>
    </source>
</evidence>
<sequence length="208" mass="22170">MIHLNKLTPALAAAATVGVLTISPSPVAAPPSPQDLNPAPPDLYTCKPLGAGTICTGSIHEVKVAEPQTELVCGTGADAFVIHDNGVEDADFTRWYDADGNLVRRVKHEVWTHAYWSNPLTGKAVEYTQRQKTTTELTLPGDLDSAVETVVGENVYTDPATHKKVMHSVGRTVFGPDGLVSESGQQPFIDAFENGDMSVFDPICAALS</sequence>
<reference evidence="2" key="1">
    <citation type="submission" date="2020-11" db="EMBL/GenBank/DDBJ databases">
        <title>Nocardioides sp. nov., isolated from Soil of Cynanchum wilfordii Hemsley rhizosphere.</title>
        <authorList>
            <person name="Lee J.-S."/>
            <person name="Suh M.K."/>
            <person name="Kim J.-S."/>
        </authorList>
    </citation>
    <scope>NUCLEOTIDE SEQUENCE</scope>
    <source>
        <strain evidence="2">KCTC 19275</strain>
    </source>
</reference>
<protein>
    <submittedName>
        <fullName evidence="2">Uncharacterized protein</fullName>
    </submittedName>
</protein>
<feature type="chain" id="PRO_5038360304" evidence="1">
    <location>
        <begin position="29"/>
        <end position="208"/>
    </location>
</feature>
<keyword evidence="3" id="KW-1185">Reference proteome</keyword>
<dbReference type="RefSeq" id="WP_194707776.1">
    <property type="nucleotide sequence ID" value="NZ_JADKPN010000010.1"/>
</dbReference>
<gene>
    <name evidence="2" type="ORF">ISU07_15750</name>
</gene>
<evidence type="ECO:0000256" key="1">
    <source>
        <dbReference type="SAM" id="SignalP"/>
    </source>
</evidence>
<comment type="caution">
    <text evidence="2">The sequence shown here is derived from an EMBL/GenBank/DDBJ whole genome shotgun (WGS) entry which is preliminary data.</text>
</comment>
<feature type="signal peptide" evidence="1">
    <location>
        <begin position="1"/>
        <end position="28"/>
    </location>
</feature>
<keyword evidence="1" id="KW-0732">Signal</keyword>
<dbReference type="EMBL" id="JADKPN010000010">
    <property type="protein sequence ID" value="MBF4764586.1"/>
    <property type="molecule type" value="Genomic_DNA"/>
</dbReference>
<dbReference type="Proteomes" id="UP000640489">
    <property type="component" value="Unassembled WGS sequence"/>
</dbReference>
<organism evidence="2 3">
    <name type="scientific">Nocardioides islandensis</name>
    <dbReference type="NCBI Taxonomy" id="433663"/>
    <lineage>
        <taxon>Bacteria</taxon>
        <taxon>Bacillati</taxon>
        <taxon>Actinomycetota</taxon>
        <taxon>Actinomycetes</taxon>
        <taxon>Propionibacteriales</taxon>
        <taxon>Nocardioidaceae</taxon>
        <taxon>Nocardioides</taxon>
    </lineage>
</organism>
<accession>A0A930VHC6</accession>